<evidence type="ECO:0000313" key="1">
    <source>
        <dbReference type="EMBL" id="AZS17410.1"/>
    </source>
</evidence>
<dbReference type="Proteomes" id="UP000270678">
    <property type="component" value="Chromosome"/>
</dbReference>
<dbReference type="AlphaFoldDB" id="A0A3S9V4E6"/>
<proteinExistence type="predicted"/>
<gene>
    <name evidence="1" type="ORF">EI981_25295</name>
</gene>
<dbReference type="KEGG" id="plut:EI981_25295"/>
<dbReference type="OrthoDB" id="2626358at2"/>
<accession>A0A3S9V4E6</accession>
<keyword evidence="2" id="KW-1185">Reference proteome</keyword>
<organism evidence="1 2">
    <name type="scientific">Paenibacillus lutimineralis</name>
    <dbReference type="NCBI Taxonomy" id="2707005"/>
    <lineage>
        <taxon>Bacteria</taxon>
        <taxon>Bacillati</taxon>
        <taxon>Bacillota</taxon>
        <taxon>Bacilli</taxon>
        <taxon>Bacillales</taxon>
        <taxon>Paenibacillaceae</taxon>
        <taxon>Paenibacillus</taxon>
    </lineage>
</organism>
<sequence length="119" mass="13726">MFNQWLNKHQAKASGKPCFIPRQIQIDGNWIWDGKWAGAPPPVCDILLTYTRCQQLECPVGPKERPAAYVYKQSEPSKFRYVPFWARFAEQINLDMADEVEARIISRRRGDGVRNIMGG</sequence>
<dbReference type="RefSeq" id="WP_127002952.1">
    <property type="nucleotide sequence ID" value="NZ_CP034346.1"/>
</dbReference>
<name>A0A3S9V4E6_9BACL</name>
<dbReference type="EMBL" id="CP034346">
    <property type="protein sequence ID" value="AZS17410.1"/>
    <property type="molecule type" value="Genomic_DNA"/>
</dbReference>
<reference evidence="2" key="1">
    <citation type="submission" date="2018-12" db="EMBL/GenBank/DDBJ databases">
        <title>Complete genome sequence of Paenibacillus sp. MBLB1234.</title>
        <authorList>
            <person name="Nam Y.-D."/>
            <person name="Kang J."/>
            <person name="Chung W.-H."/>
            <person name="Park Y.S."/>
        </authorList>
    </citation>
    <scope>NUCLEOTIDE SEQUENCE [LARGE SCALE GENOMIC DNA]</scope>
    <source>
        <strain evidence="2">MBLB1234</strain>
    </source>
</reference>
<protein>
    <submittedName>
        <fullName evidence="1">Uncharacterized protein</fullName>
    </submittedName>
</protein>
<evidence type="ECO:0000313" key="2">
    <source>
        <dbReference type="Proteomes" id="UP000270678"/>
    </source>
</evidence>